<dbReference type="AlphaFoldDB" id="B1FEG9"/>
<organism evidence="1 2">
    <name type="scientific">Burkholderia ambifaria IOP40-10</name>
    <dbReference type="NCBI Taxonomy" id="396596"/>
    <lineage>
        <taxon>Bacteria</taxon>
        <taxon>Pseudomonadati</taxon>
        <taxon>Pseudomonadota</taxon>
        <taxon>Betaproteobacteria</taxon>
        <taxon>Burkholderiales</taxon>
        <taxon>Burkholderiaceae</taxon>
        <taxon>Burkholderia</taxon>
        <taxon>Burkholderia cepacia complex</taxon>
    </lineage>
</organism>
<protein>
    <submittedName>
        <fullName evidence="1">Uncharacterized protein</fullName>
    </submittedName>
</protein>
<name>B1FEG9_9BURK</name>
<dbReference type="Proteomes" id="UP000005463">
    <property type="component" value="Unassembled WGS sequence"/>
</dbReference>
<sequence>MLDDDERIALVAELAQRVQQDPVVARMQADRRLVEHVAHALQVAAELRGEPDALGFAARQARRGAIEAQVAEPDLLEKREAAADLADDVARDLRVAAGQFQRVDPAARIGHRPLRDLDDRMRVERDRARGRVQARAAAIRARLVADAFRFLLVRRQRLLAAAIVPGAHRVVVRRALFARERDARADAGRAPAMLAVVREHPRIEFRIARAAHRARPLDRQHLDLADARGRMIVLHRVVQPVERREQVHHALAEFERLVEHPPQFGFVVRRHDDIGHRQLDRVLAEAIELRPRIDRHELAVHAQMCAAARLRPFREIGIHALAIDDERREQPDVLAAMIAQQLRGDRLDGLRRDRRAVVDAMLEAELHIQQPQEVPDFGRGRDRALAAAARQALLDRHRRRNAVHRIDFRPPGRLHDRARIRVQRFEIAALAFVEQNVERERRLAGTRHAGDHVELAVRDVDVERLQVVLACIDDPHDVLALDRAPLACGVQHGLQRHAFVGQRRFAIHRAVVLHQRDAGMRFRASLHVVGRARAQHAAAAVAAFRAEIDQPVGRADHVEVVFDHDQRMAGREQFAERLHQLRDVVEVQPGGRLVEHEQLRPRDARLLAGDAAPAGRRRRFGEEAGQLQPLRFAAGQRRHRLAELHVFETDVDDRLQHAQHLGVGREERGRLADGQVEHVGDVQRTAVALDAHFENLGAVAAAVAVRATQVDVAQELHLDVLEARAAARRATAVARVEAERAGAVAALQRERRLREQLADLVERADIAGRIRPRGLADRRLIDEHDVADLVGARQLAERARRFCGLAVVARHRRIEHVLQQRRLAGTRYPRHAHEPLQRNLDRHVAQIVLGRA</sequence>
<evidence type="ECO:0000313" key="1">
    <source>
        <dbReference type="EMBL" id="EDT04028.1"/>
    </source>
</evidence>
<dbReference type="EMBL" id="ABLC01000049">
    <property type="protein sequence ID" value="EDT04028.1"/>
    <property type="molecule type" value="Genomic_DNA"/>
</dbReference>
<reference evidence="1 2" key="1">
    <citation type="submission" date="2008-03" db="EMBL/GenBank/DDBJ databases">
        <title>Sequencing of the draft genome and assembly of Burkholderia ambifaria IOP40-10.</title>
        <authorList>
            <consortium name="US DOE Joint Genome Institute (JGI-PGF)"/>
            <person name="Copeland A."/>
            <person name="Lucas S."/>
            <person name="Lapidus A."/>
            <person name="Glavina del Rio T."/>
            <person name="Dalin E."/>
            <person name="Tice H."/>
            <person name="Bruce D."/>
            <person name="Goodwin L."/>
            <person name="Pitluck S."/>
            <person name="Larimer F."/>
            <person name="Land M.L."/>
            <person name="Hauser L."/>
            <person name="Tiedje J."/>
            <person name="Richardson P."/>
        </authorList>
    </citation>
    <scope>NUCLEOTIDE SEQUENCE [LARGE SCALE GENOMIC DNA]</scope>
    <source>
        <strain evidence="1 2">IOP40-10</strain>
    </source>
</reference>
<evidence type="ECO:0000313" key="2">
    <source>
        <dbReference type="Proteomes" id="UP000005463"/>
    </source>
</evidence>
<comment type="caution">
    <text evidence="1">The sequence shown here is derived from an EMBL/GenBank/DDBJ whole genome shotgun (WGS) entry which is preliminary data.</text>
</comment>
<accession>B1FEG9</accession>
<proteinExistence type="predicted"/>
<dbReference type="AntiFam" id="ANF00159">
    <property type="entry name" value="Shadow ORF (opposite uvrA)"/>
</dbReference>
<gene>
    <name evidence="1" type="ORF">BamIOP4010DRAFT_2429</name>
</gene>